<protein>
    <recommendedName>
        <fullName evidence="2">alpha-L-rhamnosidase</fullName>
        <ecNumber evidence="2">3.2.1.40</ecNumber>
    </recommendedName>
</protein>
<evidence type="ECO:0000256" key="2">
    <source>
        <dbReference type="ARBA" id="ARBA00012652"/>
    </source>
</evidence>
<dbReference type="InterPro" id="IPR013737">
    <property type="entry name" value="Bac_rhamnosid_N"/>
</dbReference>
<dbReference type="InterPro" id="IPR035398">
    <property type="entry name" value="Bac_rhamnosid_C"/>
</dbReference>
<dbReference type="Gene3D" id="2.60.120.260">
    <property type="entry name" value="Galactose-binding domain-like"/>
    <property type="match status" value="2"/>
</dbReference>
<dbReference type="Gene3D" id="2.60.420.10">
    <property type="entry name" value="Maltose phosphorylase, domain 3"/>
    <property type="match status" value="1"/>
</dbReference>
<dbReference type="InterPro" id="IPR035396">
    <property type="entry name" value="Bac_rhamnosid6H"/>
</dbReference>
<name>A0A916W036_9BACT</name>
<dbReference type="GO" id="GO:0005975">
    <property type="term" value="P:carbohydrate metabolic process"/>
    <property type="evidence" value="ECO:0007669"/>
    <property type="project" value="InterPro"/>
</dbReference>
<gene>
    <name evidence="9" type="ORF">GCM10011507_03400</name>
</gene>
<reference evidence="9" key="1">
    <citation type="journal article" date="2014" name="Int. J. Syst. Evol. Microbiol.">
        <title>Complete genome sequence of Corynebacterium casei LMG S-19264T (=DSM 44701T), isolated from a smear-ripened cheese.</title>
        <authorList>
            <consortium name="US DOE Joint Genome Institute (JGI-PGF)"/>
            <person name="Walter F."/>
            <person name="Albersmeier A."/>
            <person name="Kalinowski J."/>
            <person name="Ruckert C."/>
        </authorList>
    </citation>
    <scope>NUCLEOTIDE SEQUENCE</scope>
    <source>
        <strain evidence="9">CGMCC 1.15447</strain>
    </source>
</reference>
<feature type="signal peptide" evidence="4">
    <location>
        <begin position="1"/>
        <end position="21"/>
    </location>
</feature>
<dbReference type="EMBL" id="BMJB01000001">
    <property type="protein sequence ID" value="GGA55464.1"/>
    <property type="molecule type" value="Genomic_DNA"/>
</dbReference>
<evidence type="ECO:0000259" key="5">
    <source>
        <dbReference type="Pfam" id="PF05592"/>
    </source>
</evidence>
<evidence type="ECO:0000259" key="6">
    <source>
        <dbReference type="Pfam" id="PF08531"/>
    </source>
</evidence>
<reference evidence="9" key="2">
    <citation type="submission" date="2020-09" db="EMBL/GenBank/DDBJ databases">
        <authorList>
            <person name="Sun Q."/>
            <person name="Zhou Y."/>
        </authorList>
    </citation>
    <scope>NUCLEOTIDE SEQUENCE</scope>
    <source>
        <strain evidence="9">CGMCC 1.15447</strain>
    </source>
</reference>
<accession>A0A916W036</accession>
<keyword evidence="3 9" id="KW-0378">Hydrolase</keyword>
<dbReference type="SUPFAM" id="SSF48208">
    <property type="entry name" value="Six-hairpin glycosidases"/>
    <property type="match status" value="1"/>
</dbReference>
<organism evidence="9 10">
    <name type="scientific">Edaphobacter acidisoli</name>
    <dbReference type="NCBI Taxonomy" id="2040573"/>
    <lineage>
        <taxon>Bacteria</taxon>
        <taxon>Pseudomonadati</taxon>
        <taxon>Acidobacteriota</taxon>
        <taxon>Terriglobia</taxon>
        <taxon>Terriglobales</taxon>
        <taxon>Acidobacteriaceae</taxon>
        <taxon>Edaphobacter</taxon>
    </lineage>
</organism>
<dbReference type="Proteomes" id="UP000648801">
    <property type="component" value="Unassembled WGS sequence"/>
</dbReference>
<dbReference type="PIRSF" id="PIRSF010631">
    <property type="entry name" value="A-rhamnsds"/>
    <property type="match status" value="1"/>
</dbReference>
<evidence type="ECO:0000256" key="1">
    <source>
        <dbReference type="ARBA" id="ARBA00001445"/>
    </source>
</evidence>
<comment type="catalytic activity">
    <reaction evidence="1">
        <text>Hydrolysis of terminal non-reducing alpha-L-rhamnose residues in alpha-L-rhamnosides.</text>
        <dbReference type="EC" id="3.2.1.40"/>
    </reaction>
</comment>
<dbReference type="Pfam" id="PF25788">
    <property type="entry name" value="Ig_Rha78A_N"/>
    <property type="match status" value="1"/>
</dbReference>
<dbReference type="Pfam" id="PF05592">
    <property type="entry name" value="Bac_rhamnosid"/>
    <property type="match status" value="1"/>
</dbReference>
<dbReference type="PANTHER" id="PTHR33307:SF11">
    <property type="entry name" value="ALPHA-L-RHAMNOSIDASE"/>
    <property type="match status" value="1"/>
</dbReference>
<dbReference type="RefSeq" id="WP_188757619.1">
    <property type="nucleotide sequence ID" value="NZ_BMJB01000001.1"/>
</dbReference>
<comment type="caution">
    <text evidence="9">The sequence shown here is derived from an EMBL/GenBank/DDBJ whole genome shotgun (WGS) entry which is preliminary data.</text>
</comment>
<dbReference type="PROSITE" id="PS51257">
    <property type="entry name" value="PROKAR_LIPOPROTEIN"/>
    <property type="match status" value="1"/>
</dbReference>
<dbReference type="Gene3D" id="2.60.40.10">
    <property type="entry name" value="Immunoglobulins"/>
    <property type="match status" value="1"/>
</dbReference>
<dbReference type="InterPro" id="IPR016007">
    <property type="entry name" value="Alpha_rhamnosid"/>
</dbReference>
<feature type="domain" description="Bacterial alpha-L-rhamnosidase N-terminal" evidence="6">
    <location>
        <begin position="168"/>
        <end position="339"/>
    </location>
</feature>
<dbReference type="GO" id="GO:0030596">
    <property type="term" value="F:alpha-L-rhamnosidase activity"/>
    <property type="evidence" value="ECO:0007669"/>
    <property type="project" value="UniProtKB-EC"/>
</dbReference>
<feature type="domain" description="Alpha-L-rhamnosidase concanavalin-like" evidence="5">
    <location>
        <begin position="350"/>
        <end position="441"/>
    </location>
</feature>
<dbReference type="EC" id="3.2.1.40" evidence="2"/>
<dbReference type="Pfam" id="PF17390">
    <property type="entry name" value="Bac_rhamnosid_C"/>
    <property type="match status" value="1"/>
</dbReference>
<dbReference type="Pfam" id="PF17389">
    <property type="entry name" value="Bac_rhamnosid6H"/>
    <property type="match status" value="1"/>
</dbReference>
<dbReference type="AlphaFoldDB" id="A0A916W036"/>
<evidence type="ECO:0000259" key="7">
    <source>
        <dbReference type="Pfam" id="PF17389"/>
    </source>
</evidence>
<evidence type="ECO:0000259" key="8">
    <source>
        <dbReference type="Pfam" id="PF17390"/>
    </source>
</evidence>
<evidence type="ECO:0000313" key="9">
    <source>
        <dbReference type="EMBL" id="GGA55464.1"/>
    </source>
</evidence>
<evidence type="ECO:0000256" key="4">
    <source>
        <dbReference type="SAM" id="SignalP"/>
    </source>
</evidence>
<feature type="domain" description="Alpha-L-rhamnosidase C-terminal" evidence="8">
    <location>
        <begin position="810"/>
        <end position="875"/>
    </location>
</feature>
<dbReference type="InterPro" id="IPR013783">
    <property type="entry name" value="Ig-like_fold"/>
</dbReference>
<proteinExistence type="predicted"/>
<dbReference type="Pfam" id="PF08531">
    <property type="entry name" value="Bac_rhamnosid_N"/>
    <property type="match status" value="1"/>
</dbReference>
<evidence type="ECO:0000313" key="10">
    <source>
        <dbReference type="Proteomes" id="UP000648801"/>
    </source>
</evidence>
<feature type="chain" id="PRO_5037022924" description="alpha-L-rhamnosidase" evidence="4">
    <location>
        <begin position="22"/>
        <end position="902"/>
    </location>
</feature>
<dbReference type="Gene3D" id="1.50.10.10">
    <property type="match status" value="1"/>
</dbReference>
<keyword evidence="4" id="KW-0732">Signal</keyword>
<sequence>MRLMRAWVAVCVLAGCGVAQAQSHLMVATGLECDAQARPMSVEDVPQLEWKLAARGSLHGAGQSAYRVLVASSAGDIGKDHGDVWDSGRVKSDATFGVAYHGKELVPEATYFWKVMVWDERGIAAGWSEAASWTMAPTVWTAKWIGEAGTTNETAEMPVFRHEFVVKKRLVRAVLDVSALGQGEVHLNGVKVGDAEVAPAWTDYRKTVRYDAYDVTRMLRVGRNAVGVMVGNGMFNVVKTPGRYTKLVNSFGRPMVLVQMRLEYADGTSEVVATDGSWMAAPGPITFSSTYGGEDYDATKAIAGWDRVGGRSDAWSAVEVVDGPGGKLRAEVAPPLRVMRVYEPVKKTVVSSGVTVYDLGQNFAGWPEVRVKGAKGAVLKLTPGELLNADGTVSQRSSGAGRRGSQWFSYTVGATGDVEAWHPRFSYYGFRYVQVEWTSGKGEVGSLRGDAVHSSSAVTGEFASSNAMLDSIHKLIVEAMHNNEVSLFTDCPHREKLGWLEETHLVAPGLLFNNDLRGLYRATEENIADEQKSDGMVPTIAPEYTVFAKQGYGVFDDSPEWGSAEVLGGWTAYRAYGDVGELAREYPVMQRYVDYLKSKAQDGIVAYGLGDWYDIGPGEPGMEKNTTMGVTGTLMLYQDAKVMEKAAGVLGKADDVRRYAALAAQTADAFNTRFFHADTAQYDRGSQTANAMPLDLGIVPDDKRAEVLAHIVADIHTHDDHVTTGEVGYPYMLRALMDAGENDLLLAMMMRKDPPSYGSQLAAGATALTEAWDANPHSSQDHFMLGGAEEWFDRGLGGIDFDMSRARDERITIRPRVVDGMDWVRTSYDSRLGMVKSAWRRAGGALTIDVSVPVNASATVWVPVRAGETAVSQSGAMKLRDERGATVYRVDSGAWHFVVKHH</sequence>
<dbReference type="PANTHER" id="PTHR33307">
    <property type="entry name" value="ALPHA-RHAMNOSIDASE (EUROFUNG)"/>
    <property type="match status" value="1"/>
</dbReference>
<feature type="domain" description="Alpha-L-rhamnosidase six-hairpin glycosidase" evidence="7">
    <location>
        <begin position="459"/>
        <end position="794"/>
    </location>
</feature>
<evidence type="ECO:0000256" key="3">
    <source>
        <dbReference type="ARBA" id="ARBA00022801"/>
    </source>
</evidence>
<dbReference type="InterPro" id="IPR008902">
    <property type="entry name" value="Rhamnosid_concanavalin"/>
</dbReference>
<dbReference type="InterPro" id="IPR012341">
    <property type="entry name" value="6hp_glycosidase-like_sf"/>
</dbReference>
<dbReference type="InterPro" id="IPR008928">
    <property type="entry name" value="6-hairpin_glycosidase_sf"/>
</dbReference>
<keyword evidence="10" id="KW-1185">Reference proteome</keyword>